<evidence type="ECO:0000256" key="2">
    <source>
        <dbReference type="ARBA" id="ARBA00006285"/>
    </source>
</evidence>
<dbReference type="Pfam" id="PF00728">
    <property type="entry name" value="Glyco_hydro_20"/>
    <property type="match status" value="1"/>
</dbReference>
<evidence type="ECO:0000313" key="12">
    <source>
        <dbReference type="EMBL" id="RCR65916.1"/>
    </source>
</evidence>
<dbReference type="EMBL" id="QOWE01000033">
    <property type="protein sequence ID" value="RCR65916.1"/>
    <property type="molecule type" value="Genomic_DNA"/>
</dbReference>
<feature type="signal peptide" evidence="7">
    <location>
        <begin position="1"/>
        <end position="21"/>
    </location>
</feature>
<dbReference type="GO" id="GO:0005975">
    <property type="term" value="P:carbohydrate metabolic process"/>
    <property type="evidence" value="ECO:0007669"/>
    <property type="project" value="InterPro"/>
</dbReference>
<feature type="domain" description="Glycoside hydrolase family 20 catalytic" evidence="8">
    <location>
        <begin position="166"/>
        <end position="517"/>
    </location>
</feature>
<dbReference type="Proteomes" id="UP000253383">
    <property type="component" value="Unassembled WGS sequence"/>
</dbReference>
<dbReference type="InterPro" id="IPR008979">
    <property type="entry name" value="Galactose-bd-like_sf"/>
</dbReference>
<dbReference type="GO" id="GO:0004563">
    <property type="term" value="F:beta-N-acetylhexosaminidase activity"/>
    <property type="evidence" value="ECO:0007669"/>
    <property type="project" value="UniProtKB-EC"/>
</dbReference>
<dbReference type="Gene3D" id="3.30.379.10">
    <property type="entry name" value="Chitobiase/beta-hexosaminidase domain 2-like"/>
    <property type="match status" value="1"/>
</dbReference>
<dbReference type="Gene3D" id="2.60.120.260">
    <property type="entry name" value="Galactose-binding domain-like"/>
    <property type="match status" value="1"/>
</dbReference>
<evidence type="ECO:0000256" key="5">
    <source>
        <dbReference type="ARBA" id="ARBA00023295"/>
    </source>
</evidence>
<keyword evidence="13" id="KW-1185">Reference proteome</keyword>
<dbReference type="GO" id="GO:0030203">
    <property type="term" value="P:glycosaminoglycan metabolic process"/>
    <property type="evidence" value="ECO:0007669"/>
    <property type="project" value="TreeGrafter"/>
</dbReference>
<accession>A0A368JFR3</accession>
<dbReference type="EC" id="3.2.1.52" evidence="3"/>
<feature type="domain" description="GH29D-like beta-sandwich" evidence="11">
    <location>
        <begin position="564"/>
        <end position="612"/>
    </location>
</feature>
<dbReference type="CDD" id="cd06563">
    <property type="entry name" value="GH20_chitobiase-like"/>
    <property type="match status" value="1"/>
</dbReference>
<evidence type="ECO:0000259" key="11">
    <source>
        <dbReference type="Pfam" id="PF13290"/>
    </source>
</evidence>
<dbReference type="SUPFAM" id="SSF49785">
    <property type="entry name" value="Galactose-binding domain-like"/>
    <property type="match status" value="1"/>
</dbReference>
<evidence type="ECO:0000256" key="6">
    <source>
        <dbReference type="PIRSR" id="PIRSR625705-1"/>
    </source>
</evidence>
<dbReference type="InterPro" id="IPR000421">
    <property type="entry name" value="FA58C"/>
</dbReference>
<keyword evidence="4" id="KW-0378">Hydrolase</keyword>
<gene>
    <name evidence="12" type="ORF">DUE52_29290</name>
</gene>
<dbReference type="PRINTS" id="PR00738">
    <property type="entry name" value="GLHYDRLASE20"/>
</dbReference>
<keyword evidence="7" id="KW-0732">Signal</keyword>
<feature type="chain" id="PRO_5016661401" description="beta-N-acetylhexosaminidase" evidence="7">
    <location>
        <begin position="22"/>
        <end position="784"/>
    </location>
</feature>
<dbReference type="SUPFAM" id="SSF51445">
    <property type="entry name" value="(Trans)glycosidases"/>
    <property type="match status" value="1"/>
</dbReference>
<sequence length="784" mass="87940">MPRIVCLWLGLLLSFSGFGQSDQDFLIIPKPAKMEVLDGRFMFSNETTVRFPPDNAELKTLADPFIRQFQAATGFSLRTENRPGATPTATLLAFVPVSDANLGDEGYRLDVTTTTITIEATKPAGFFYAIQSLYQLLPPEIFRSTPADLSVNWSVPACRIEDKPRYGYRGLHLDVARHFFPVSFIKKYIDLLALHKFNTFHWHLTDDQGWRIEIKKYPKLTQVGSRRKETLIGHYYESDPQQFDGQSYGGFYTQDEVREVVRYAKSKYVTIIPEIEMPGHALAILAAYPEFGCSGGPYETATKWGIFTDVLCPYDRTFTFLQDVLTEVMTLFPGPYIHIGGDECPKISWKKSPFCQNLMKKLKLKNENQLQSYFISRIDKWVSSKGWKTIGWDEILEGNSPAIRVSPGATVMSWRGIEGGLKAARQNHDVIMTPGNFLYLDHYQADRSQEPLAFGRFTPLEKTYSYDPTPADLPATAQKHLIGAQANVWTEYLKTANQVEYMVWPRAAAVAEVVWTPLDQKNWPDFTRRLPALFKRLDALGVSYSRAYYDVVAETRPQPDGTLQIAMTTQEETAEIRYSTDGSTPTAQSVRYDRPFDLTKPTSVKAVTVKSGVVIGDVQVWDFAVSKATGKSIQFATIPTRPKNIDPALLIDGRYGTTIGYLEEMQNVAGVKTADLTATLDLAEPQSIQLVTIGLVKATAGAILLPKQVDVAVSDDGRTFRTVKTVSMDPRERGKKAIIRQTLTFEPVTCRYVRISARNVGKVPAGMTQAGKDAWVMVDEITVE</sequence>
<dbReference type="PANTHER" id="PTHR22600">
    <property type="entry name" value="BETA-HEXOSAMINIDASE"/>
    <property type="match status" value="1"/>
</dbReference>
<dbReference type="RefSeq" id="WP_114409650.1">
    <property type="nucleotide sequence ID" value="NZ_QOWE01000033.1"/>
</dbReference>
<name>A0A368JFR3_9BACT</name>
<evidence type="ECO:0000259" key="10">
    <source>
        <dbReference type="Pfam" id="PF02838"/>
    </source>
</evidence>
<evidence type="ECO:0000259" key="9">
    <source>
        <dbReference type="Pfam" id="PF00754"/>
    </source>
</evidence>
<feature type="domain" description="Beta-hexosaminidase bacterial type N-terminal" evidence="10">
    <location>
        <begin position="27"/>
        <end position="162"/>
    </location>
</feature>
<comment type="similarity">
    <text evidence="2">Belongs to the glycosyl hydrolase 20 family.</text>
</comment>
<organism evidence="12 13">
    <name type="scientific">Larkinella punicea</name>
    <dbReference type="NCBI Taxonomy" id="2315727"/>
    <lineage>
        <taxon>Bacteria</taxon>
        <taxon>Pseudomonadati</taxon>
        <taxon>Bacteroidota</taxon>
        <taxon>Cytophagia</taxon>
        <taxon>Cytophagales</taxon>
        <taxon>Spirosomataceae</taxon>
        <taxon>Larkinella</taxon>
    </lineage>
</organism>
<dbReference type="InterPro" id="IPR015883">
    <property type="entry name" value="Glyco_hydro_20_cat"/>
</dbReference>
<dbReference type="InterPro" id="IPR025705">
    <property type="entry name" value="Beta_hexosaminidase_sua/sub"/>
</dbReference>
<dbReference type="Pfam" id="PF13290">
    <property type="entry name" value="CHB_HEX_C_1"/>
    <property type="match status" value="1"/>
</dbReference>
<comment type="caution">
    <text evidence="12">The sequence shown here is derived from an EMBL/GenBank/DDBJ whole genome shotgun (WGS) entry which is preliminary data.</text>
</comment>
<dbReference type="Pfam" id="PF00754">
    <property type="entry name" value="F5_F8_type_C"/>
    <property type="match status" value="1"/>
</dbReference>
<dbReference type="OrthoDB" id="9763537at2"/>
<dbReference type="SUPFAM" id="SSF55545">
    <property type="entry name" value="beta-N-acetylhexosaminidase-like domain"/>
    <property type="match status" value="1"/>
</dbReference>
<evidence type="ECO:0000256" key="1">
    <source>
        <dbReference type="ARBA" id="ARBA00001231"/>
    </source>
</evidence>
<dbReference type="InterPro" id="IPR015882">
    <property type="entry name" value="HEX_bac_N"/>
</dbReference>
<feature type="active site" description="Proton donor" evidence="6">
    <location>
        <position position="343"/>
    </location>
</feature>
<dbReference type="PANTHER" id="PTHR22600:SF57">
    <property type="entry name" value="BETA-N-ACETYLHEXOSAMINIDASE"/>
    <property type="match status" value="1"/>
</dbReference>
<evidence type="ECO:0000313" key="13">
    <source>
        <dbReference type="Proteomes" id="UP000253383"/>
    </source>
</evidence>
<dbReference type="GO" id="GO:0016020">
    <property type="term" value="C:membrane"/>
    <property type="evidence" value="ECO:0007669"/>
    <property type="project" value="TreeGrafter"/>
</dbReference>
<evidence type="ECO:0000256" key="4">
    <source>
        <dbReference type="ARBA" id="ARBA00022801"/>
    </source>
</evidence>
<dbReference type="Gene3D" id="3.20.20.80">
    <property type="entry name" value="Glycosidases"/>
    <property type="match status" value="1"/>
</dbReference>
<keyword evidence="5" id="KW-0326">Glycosidase</keyword>
<dbReference type="InterPro" id="IPR059177">
    <property type="entry name" value="GH29D-like_dom"/>
</dbReference>
<dbReference type="AlphaFoldDB" id="A0A368JFR3"/>
<evidence type="ECO:0000259" key="8">
    <source>
        <dbReference type="Pfam" id="PF00728"/>
    </source>
</evidence>
<evidence type="ECO:0000256" key="3">
    <source>
        <dbReference type="ARBA" id="ARBA00012663"/>
    </source>
</evidence>
<proteinExistence type="inferred from homology"/>
<comment type="catalytic activity">
    <reaction evidence="1">
        <text>Hydrolysis of terminal non-reducing N-acetyl-D-hexosamine residues in N-acetyl-beta-D-hexosaminides.</text>
        <dbReference type="EC" id="3.2.1.52"/>
    </reaction>
</comment>
<dbReference type="Pfam" id="PF02838">
    <property type="entry name" value="Glyco_hydro_20b"/>
    <property type="match status" value="1"/>
</dbReference>
<reference evidence="12 13" key="1">
    <citation type="submission" date="2018-07" db="EMBL/GenBank/DDBJ databases">
        <title>Genome analysis of Larkinella rosea.</title>
        <authorList>
            <person name="Zhou Z."/>
            <person name="Wang G."/>
        </authorList>
    </citation>
    <scope>NUCLEOTIDE SEQUENCE [LARGE SCALE GENOMIC DNA]</scope>
    <source>
        <strain evidence="13">zzj9</strain>
    </source>
</reference>
<dbReference type="InterPro" id="IPR017853">
    <property type="entry name" value="GH"/>
</dbReference>
<protein>
    <recommendedName>
        <fullName evidence="3">beta-N-acetylhexosaminidase</fullName>
        <ecNumber evidence="3">3.2.1.52</ecNumber>
    </recommendedName>
</protein>
<dbReference type="InterPro" id="IPR029018">
    <property type="entry name" value="Hex-like_dom2"/>
</dbReference>
<feature type="domain" description="F5/8 type C" evidence="9">
    <location>
        <begin position="647"/>
        <end position="759"/>
    </location>
</feature>
<evidence type="ECO:0000256" key="7">
    <source>
        <dbReference type="SAM" id="SignalP"/>
    </source>
</evidence>